<dbReference type="Pfam" id="PF01058">
    <property type="entry name" value="Oxidored_q6"/>
    <property type="match status" value="1"/>
</dbReference>
<comment type="caution">
    <text evidence="3">The sequence shown here is derived from an EMBL/GenBank/DDBJ whole genome shotgun (WGS) entry which is preliminary data.</text>
</comment>
<proteinExistence type="predicted"/>
<dbReference type="PANTHER" id="PTHR42845">
    <property type="entry name" value="COENZYME F420-REDUCING HYDROGENASE, GAMMA SUBUNIT"/>
    <property type="match status" value="1"/>
</dbReference>
<dbReference type="InterPro" id="IPR051349">
    <property type="entry name" value="Hydrogenase_assoc-protein"/>
</dbReference>
<evidence type="ECO:0000256" key="1">
    <source>
        <dbReference type="ARBA" id="ARBA00023002"/>
    </source>
</evidence>
<keyword evidence="1" id="KW-0560">Oxidoreductase</keyword>
<evidence type="ECO:0000313" key="3">
    <source>
        <dbReference type="EMBL" id="HDI83633.1"/>
    </source>
</evidence>
<dbReference type="EMBL" id="DQWE01000356">
    <property type="protein sequence ID" value="HDI83633.1"/>
    <property type="molecule type" value="Genomic_DNA"/>
</dbReference>
<dbReference type="Gene3D" id="3.40.50.700">
    <property type="entry name" value="NADH:ubiquinone oxidoreductase-like, 20kDa subunit"/>
    <property type="match status" value="1"/>
</dbReference>
<feature type="domain" description="NADH:ubiquinone oxidoreductase-like 20kDa subunit" evidence="2">
    <location>
        <begin position="15"/>
        <end position="152"/>
    </location>
</feature>
<evidence type="ECO:0000259" key="2">
    <source>
        <dbReference type="Pfam" id="PF01058"/>
    </source>
</evidence>
<reference evidence="3" key="1">
    <citation type="journal article" date="2020" name="mSystems">
        <title>Genome- and Community-Level Interaction Insights into Carbon Utilization and Element Cycling Functions of Hydrothermarchaeota in Hydrothermal Sediment.</title>
        <authorList>
            <person name="Zhou Z."/>
            <person name="Liu Y."/>
            <person name="Xu W."/>
            <person name="Pan J."/>
            <person name="Luo Z.H."/>
            <person name="Li M."/>
        </authorList>
    </citation>
    <scope>NUCLEOTIDE SEQUENCE [LARGE SCALE GENOMIC DNA]</scope>
    <source>
        <strain evidence="3">HyVt-102</strain>
    </source>
</reference>
<dbReference type="GO" id="GO:0051536">
    <property type="term" value="F:iron-sulfur cluster binding"/>
    <property type="evidence" value="ECO:0007669"/>
    <property type="project" value="InterPro"/>
</dbReference>
<dbReference type="GO" id="GO:0016491">
    <property type="term" value="F:oxidoreductase activity"/>
    <property type="evidence" value="ECO:0007669"/>
    <property type="project" value="UniProtKB-KW"/>
</dbReference>
<sequence>MGKKPKVGFYGLTGCAGDLLNIINCEDELVELFDIFEIKSFVMASSAKDESVHLDIAFVEGSVSTEKDLEDLKEIRKKSDMLVAIGHCASFGGVQAMHLNDGKWKERYKKVYGGEKAVTLTKPMEPKPLSAYVKVDYVIPGCPISKEQFLHAAGRLLLGTVPNLYTFAVCAECKWKENECLLMKGLPCLGPLTRGGCGAICPSFGVPCIGCWGPVDEENISSEFKLLLEKGYDKEEIIRRFRIFGGSERAEKLKKLLGVKK</sequence>
<dbReference type="InterPro" id="IPR006137">
    <property type="entry name" value="NADH_UbQ_OxRdtase-like_20kDa"/>
</dbReference>
<dbReference type="PANTHER" id="PTHR42845:SF3">
    <property type="entry name" value="CYTOSOLIC NIFE-HYDROGENASE, DELTA SUBUNIT"/>
    <property type="match status" value="1"/>
</dbReference>
<organism evidence="3">
    <name type="scientific">candidate division WOR-3 bacterium</name>
    <dbReference type="NCBI Taxonomy" id="2052148"/>
    <lineage>
        <taxon>Bacteria</taxon>
        <taxon>Bacteria division WOR-3</taxon>
    </lineage>
</organism>
<protein>
    <submittedName>
        <fullName evidence="3">NADH:ubiquinone oxidoreductase</fullName>
    </submittedName>
</protein>
<dbReference type="SUPFAM" id="SSF56770">
    <property type="entry name" value="HydA/Nqo6-like"/>
    <property type="match status" value="1"/>
</dbReference>
<dbReference type="InterPro" id="IPR037024">
    <property type="entry name" value="NiFe_Hase_small_N_sf"/>
</dbReference>
<dbReference type="AlphaFoldDB" id="A0A7C0VBX7"/>
<gene>
    <name evidence="3" type="ORF">ENF18_07580</name>
</gene>
<accession>A0A7C0VBX7</accession>
<name>A0A7C0VBX7_UNCW3</name>
<dbReference type="Proteomes" id="UP000885847">
    <property type="component" value="Unassembled WGS sequence"/>
</dbReference>